<feature type="binding site" evidence="12">
    <location>
        <position position="212"/>
    </location>
    <ligand>
        <name>Zn(2+)</name>
        <dbReference type="ChEBI" id="CHEBI:29105"/>
    </ligand>
</feature>
<evidence type="ECO:0000313" key="14">
    <source>
        <dbReference type="EMBL" id="MDH7452634.1"/>
    </source>
</evidence>
<dbReference type="HAMAP" id="MF_00041">
    <property type="entry name" value="Cys_tRNA_synth"/>
    <property type="match status" value="1"/>
</dbReference>
<dbReference type="EMBL" id="JARYGX010000013">
    <property type="protein sequence ID" value="MDH7452634.1"/>
    <property type="molecule type" value="Genomic_DNA"/>
</dbReference>
<evidence type="ECO:0000256" key="5">
    <source>
        <dbReference type="ARBA" id="ARBA00022598"/>
    </source>
</evidence>
<comment type="caution">
    <text evidence="14">The sequence shown here is derived from an EMBL/GenBank/DDBJ whole genome shotgun (WGS) entry which is preliminary data.</text>
</comment>
<feature type="short sequence motif" description="'KMSKS' region" evidence="12">
    <location>
        <begin position="270"/>
        <end position="274"/>
    </location>
</feature>
<dbReference type="NCBIfam" id="TIGR00435">
    <property type="entry name" value="cysS"/>
    <property type="match status" value="1"/>
</dbReference>
<evidence type="ECO:0000259" key="13">
    <source>
        <dbReference type="SMART" id="SM00840"/>
    </source>
</evidence>
<feature type="binding site" evidence="12">
    <location>
        <position position="273"/>
    </location>
    <ligand>
        <name>ATP</name>
        <dbReference type="ChEBI" id="CHEBI:30616"/>
    </ligand>
</feature>
<dbReference type="InterPro" id="IPR014729">
    <property type="entry name" value="Rossmann-like_a/b/a_fold"/>
</dbReference>
<dbReference type="InterPro" id="IPR015273">
    <property type="entry name" value="Cys-tRNA-synt_Ia_DALR"/>
</dbReference>
<dbReference type="Gene3D" id="1.20.120.1910">
    <property type="entry name" value="Cysteine-tRNA ligase, C-terminal anti-codon recognition domain"/>
    <property type="match status" value="1"/>
</dbReference>
<feature type="binding site" evidence="12">
    <location>
        <position position="237"/>
    </location>
    <ligand>
        <name>Zn(2+)</name>
        <dbReference type="ChEBI" id="CHEBI:29105"/>
    </ligand>
</feature>
<reference evidence="14" key="1">
    <citation type="journal article" date="2007" name="Int. J. Syst. Evol. Microbiol.">
        <title>Luteimonas composti sp. nov., a moderately thermophilic bacterium isolated from food waste.</title>
        <authorList>
            <person name="Young C.C."/>
            <person name="Kampfer P."/>
            <person name="Chen W.M."/>
            <person name="Yen W.S."/>
            <person name="Arun A.B."/>
            <person name="Lai W.A."/>
            <person name="Shen F.T."/>
            <person name="Rekha P.D."/>
            <person name="Lin K.Y."/>
            <person name="Chou J.H."/>
        </authorList>
    </citation>
    <scope>NUCLEOTIDE SEQUENCE</scope>
    <source>
        <strain evidence="14">CC-YY355</strain>
    </source>
</reference>
<dbReference type="Pfam" id="PF09190">
    <property type="entry name" value="DALR_2"/>
    <property type="match status" value="1"/>
</dbReference>
<dbReference type="Pfam" id="PF01406">
    <property type="entry name" value="tRNA-synt_1e"/>
    <property type="match status" value="1"/>
</dbReference>
<name>A0ABT6MQB0_9GAMM</name>
<comment type="cofactor">
    <cofactor evidence="12">
        <name>Zn(2+)</name>
        <dbReference type="ChEBI" id="CHEBI:29105"/>
    </cofactor>
    <text evidence="12">Binds 1 zinc ion per subunit.</text>
</comment>
<evidence type="ECO:0000256" key="3">
    <source>
        <dbReference type="ARBA" id="ARBA00011245"/>
    </source>
</evidence>
<proteinExistence type="inferred from homology"/>
<keyword evidence="7 12" id="KW-0547">Nucleotide-binding</keyword>
<dbReference type="Proteomes" id="UP001160550">
    <property type="component" value="Unassembled WGS sequence"/>
</dbReference>
<feature type="short sequence motif" description="'HIGH' region" evidence="12">
    <location>
        <begin position="31"/>
        <end position="41"/>
    </location>
</feature>
<dbReference type="InterPro" id="IPR009080">
    <property type="entry name" value="tRNAsynth_Ia_anticodon-bd"/>
</dbReference>
<dbReference type="RefSeq" id="WP_280941838.1">
    <property type="nucleotide sequence ID" value="NZ_JARYGX010000013.1"/>
</dbReference>
<evidence type="ECO:0000256" key="8">
    <source>
        <dbReference type="ARBA" id="ARBA00022833"/>
    </source>
</evidence>
<protein>
    <recommendedName>
        <fullName evidence="12">Cysteine--tRNA ligase</fullName>
        <ecNumber evidence="12">6.1.1.16</ecNumber>
    </recommendedName>
    <alternativeName>
        <fullName evidence="12">Cysteinyl-tRNA synthetase</fullName>
        <shortName evidence="12">CysRS</shortName>
    </alternativeName>
</protein>
<keyword evidence="8 12" id="KW-0862">Zinc</keyword>
<evidence type="ECO:0000256" key="6">
    <source>
        <dbReference type="ARBA" id="ARBA00022723"/>
    </source>
</evidence>
<keyword evidence="15" id="KW-1185">Reference proteome</keyword>
<dbReference type="PANTHER" id="PTHR10890:SF3">
    <property type="entry name" value="CYSTEINE--TRNA LIGASE, CYTOPLASMIC"/>
    <property type="match status" value="1"/>
</dbReference>
<evidence type="ECO:0000256" key="9">
    <source>
        <dbReference type="ARBA" id="ARBA00022840"/>
    </source>
</evidence>
<comment type="catalytic activity">
    <reaction evidence="12">
        <text>tRNA(Cys) + L-cysteine + ATP = L-cysteinyl-tRNA(Cys) + AMP + diphosphate</text>
        <dbReference type="Rhea" id="RHEA:17773"/>
        <dbReference type="Rhea" id="RHEA-COMP:9661"/>
        <dbReference type="Rhea" id="RHEA-COMP:9679"/>
        <dbReference type="ChEBI" id="CHEBI:30616"/>
        <dbReference type="ChEBI" id="CHEBI:33019"/>
        <dbReference type="ChEBI" id="CHEBI:35235"/>
        <dbReference type="ChEBI" id="CHEBI:78442"/>
        <dbReference type="ChEBI" id="CHEBI:78517"/>
        <dbReference type="ChEBI" id="CHEBI:456215"/>
        <dbReference type="EC" id="6.1.1.16"/>
    </reaction>
</comment>
<dbReference type="InterPro" id="IPR015803">
    <property type="entry name" value="Cys-tRNA-ligase"/>
</dbReference>
<feature type="domain" description="Cysteinyl-tRNA synthetase class Ia DALR" evidence="13">
    <location>
        <begin position="342"/>
        <end position="401"/>
    </location>
</feature>
<dbReference type="EC" id="6.1.1.16" evidence="12"/>
<dbReference type="SUPFAM" id="SSF52374">
    <property type="entry name" value="Nucleotidylyl transferase"/>
    <property type="match status" value="1"/>
</dbReference>
<dbReference type="PRINTS" id="PR00983">
    <property type="entry name" value="TRNASYNTHCYS"/>
</dbReference>
<keyword evidence="9 12" id="KW-0067">ATP-binding</keyword>
<sequence>MSLRLYNSLTRQVEAFAPLDPACPTMYLCGPTVYNYVHIGNARGPVVFGVLAALLRRRHGALRYARNITDVDDKINAAAREQGVPIATITDRFAAAYREDMAALGVEGAYAPDLEPAATAHIAQMIEMIQRLVEAGHAYAAEGHVLFAVDTFPGYGRLSRRDPDDMLAGARVEVAPYKRNPGDFVLWKPSDETLPGWDSPWGRGRPGWHIECSAMAATHLGETIDIHAGGVDLQFPHHENEVAQSECAHGGRVFARTWLHNGMLTLSGAKMSKSVGNIEKVHDLVRQHPPEALRYALLSAHYRQPLDWSDGLIEQSVRTLDRLYGTLRDLADVEATAAIPAGVDLALDDDLNTPAALAELARIAAEARKAQGQADRARLKAELLGAGLALGLLQQDPQAWFARGASGEDDARIQALVDERAAAKKSRDFARADAIRDQLAAEGILLEDTPQGARWKRA</sequence>
<keyword evidence="5 12" id="KW-0436">Ligase</keyword>
<dbReference type="SUPFAM" id="SSF47323">
    <property type="entry name" value="Anticodon-binding domain of a subclass of class I aminoacyl-tRNA synthetases"/>
    <property type="match status" value="1"/>
</dbReference>
<reference evidence="14" key="2">
    <citation type="submission" date="2023-04" db="EMBL/GenBank/DDBJ databases">
        <authorList>
            <person name="Sun J.-Q."/>
        </authorList>
    </citation>
    <scope>NUCLEOTIDE SEQUENCE</scope>
    <source>
        <strain evidence="14">CC-YY355</strain>
    </source>
</reference>
<gene>
    <name evidence="12 14" type="primary">cysS</name>
    <name evidence="14" type="ORF">QF205_05990</name>
</gene>
<comment type="similarity">
    <text evidence="2 12">Belongs to the class-I aminoacyl-tRNA synthetase family.</text>
</comment>
<keyword evidence="6 12" id="KW-0479">Metal-binding</keyword>
<evidence type="ECO:0000256" key="4">
    <source>
        <dbReference type="ARBA" id="ARBA00022490"/>
    </source>
</evidence>
<evidence type="ECO:0000256" key="1">
    <source>
        <dbReference type="ARBA" id="ARBA00004496"/>
    </source>
</evidence>
<keyword evidence="10 12" id="KW-0648">Protein biosynthesis</keyword>
<comment type="subcellular location">
    <subcellularLocation>
        <location evidence="1 12">Cytoplasm</location>
    </subcellularLocation>
</comment>
<evidence type="ECO:0000256" key="2">
    <source>
        <dbReference type="ARBA" id="ARBA00005594"/>
    </source>
</evidence>
<keyword evidence="4 12" id="KW-0963">Cytoplasm</keyword>
<dbReference type="CDD" id="cd00672">
    <property type="entry name" value="CysRS_core"/>
    <property type="match status" value="1"/>
</dbReference>
<dbReference type="SMART" id="SM00840">
    <property type="entry name" value="DALR_2"/>
    <property type="match status" value="1"/>
</dbReference>
<comment type="subunit">
    <text evidence="3 12">Monomer.</text>
</comment>
<dbReference type="Gene3D" id="3.40.50.620">
    <property type="entry name" value="HUPs"/>
    <property type="match status" value="1"/>
</dbReference>
<dbReference type="InterPro" id="IPR032678">
    <property type="entry name" value="tRNA-synt_1_cat_dom"/>
</dbReference>
<dbReference type="GO" id="GO:0004817">
    <property type="term" value="F:cysteine-tRNA ligase activity"/>
    <property type="evidence" value="ECO:0007669"/>
    <property type="project" value="UniProtKB-EC"/>
</dbReference>
<evidence type="ECO:0000313" key="15">
    <source>
        <dbReference type="Proteomes" id="UP001160550"/>
    </source>
</evidence>
<evidence type="ECO:0000256" key="12">
    <source>
        <dbReference type="HAMAP-Rule" id="MF_00041"/>
    </source>
</evidence>
<evidence type="ECO:0000256" key="11">
    <source>
        <dbReference type="ARBA" id="ARBA00023146"/>
    </source>
</evidence>
<organism evidence="14 15">
    <name type="scientific">Luteimonas composti</name>
    <dbReference type="NCBI Taxonomy" id="398257"/>
    <lineage>
        <taxon>Bacteria</taxon>
        <taxon>Pseudomonadati</taxon>
        <taxon>Pseudomonadota</taxon>
        <taxon>Gammaproteobacteria</taxon>
        <taxon>Lysobacterales</taxon>
        <taxon>Lysobacteraceae</taxon>
        <taxon>Luteimonas</taxon>
    </lineage>
</organism>
<feature type="binding site" evidence="12">
    <location>
        <position position="29"/>
    </location>
    <ligand>
        <name>Zn(2+)</name>
        <dbReference type="ChEBI" id="CHEBI:29105"/>
    </ligand>
</feature>
<dbReference type="InterPro" id="IPR024909">
    <property type="entry name" value="Cys-tRNA/MSH_ligase"/>
</dbReference>
<feature type="binding site" evidence="12">
    <location>
        <position position="241"/>
    </location>
    <ligand>
        <name>Zn(2+)</name>
        <dbReference type="ChEBI" id="CHEBI:29105"/>
    </ligand>
</feature>
<dbReference type="PANTHER" id="PTHR10890">
    <property type="entry name" value="CYSTEINYL-TRNA SYNTHETASE"/>
    <property type="match status" value="1"/>
</dbReference>
<keyword evidence="11 12" id="KW-0030">Aminoacyl-tRNA synthetase</keyword>
<evidence type="ECO:0000256" key="10">
    <source>
        <dbReference type="ARBA" id="ARBA00022917"/>
    </source>
</evidence>
<evidence type="ECO:0000256" key="7">
    <source>
        <dbReference type="ARBA" id="ARBA00022741"/>
    </source>
</evidence>
<accession>A0ABT6MQB0</accession>